<dbReference type="PANTHER" id="PTHR43663">
    <property type="entry name" value="CHROMATE TRANSPORT PROTEIN-RELATED"/>
    <property type="match status" value="1"/>
</dbReference>
<sequence>MKTLWDLFIAFFRASNFSFGGGPAMIPLIRVEVVDKYKWMSNEEFADIVAIANSLPAPIATKLAGTIGYRAKGWLGALAANLGTILPTTLIVILMGSLIMKYADAPALKAMLKGVRPVVAVMLAQTAISIGKKSFDKKSYLTYVLGGVALLIMLVLPNIHPAFLVVGSMTLGFFLFKNK</sequence>
<evidence type="ECO:0000256" key="2">
    <source>
        <dbReference type="ARBA" id="ARBA00005262"/>
    </source>
</evidence>
<keyword evidence="5 7" id="KW-1133">Transmembrane helix</keyword>
<evidence type="ECO:0000256" key="5">
    <source>
        <dbReference type="ARBA" id="ARBA00022989"/>
    </source>
</evidence>
<dbReference type="STRING" id="645991.Sgly_0446"/>
<evidence type="ECO:0000256" key="6">
    <source>
        <dbReference type="ARBA" id="ARBA00023136"/>
    </source>
</evidence>
<proteinExistence type="inferred from homology"/>
<dbReference type="GO" id="GO:0015109">
    <property type="term" value="F:chromate transmembrane transporter activity"/>
    <property type="evidence" value="ECO:0007669"/>
    <property type="project" value="InterPro"/>
</dbReference>
<keyword evidence="3" id="KW-1003">Cell membrane</keyword>
<dbReference type="GO" id="GO:0005886">
    <property type="term" value="C:plasma membrane"/>
    <property type="evidence" value="ECO:0007669"/>
    <property type="project" value="UniProtKB-SubCell"/>
</dbReference>
<evidence type="ECO:0000313" key="8">
    <source>
        <dbReference type="EMBL" id="ADY54812.1"/>
    </source>
</evidence>
<dbReference type="eggNOG" id="COG2059">
    <property type="taxonomic scope" value="Bacteria"/>
</dbReference>
<organism evidence="8 9">
    <name type="scientific">Syntrophobotulus glycolicus (strain DSM 8271 / FlGlyR)</name>
    <dbReference type="NCBI Taxonomy" id="645991"/>
    <lineage>
        <taxon>Bacteria</taxon>
        <taxon>Bacillati</taxon>
        <taxon>Bacillota</taxon>
        <taxon>Clostridia</taxon>
        <taxon>Eubacteriales</taxon>
        <taxon>Desulfitobacteriaceae</taxon>
        <taxon>Syntrophobotulus</taxon>
    </lineage>
</organism>
<dbReference type="PANTHER" id="PTHR43663:SF1">
    <property type="entry name" value="CHROMATE TRANSPORTER"/>
    <property type="match status" value="1"/>
</dbReference>
<evidence type="ECO:0000313" key="9">
    <source>
        <dbReference type="Proteomes" id="UP000007488"/>
    </source>
</evidence>
<dbReference type="KEGG" id="sgy:Sgly_0446"/>
<dbReference type="Pfam" id="PF02417">
    <property type="entry name" value="Chromate_transp"/>
    <property type="match status" value="1"/>
</dbReference>
<feature type="transmembrane region" description="Helical" evidence="7">
    <location>
        <begin position="78"/>
        <end position="102"/>
    </location>
</feature>
<keyword evidence="6 7" id="KW-0472">Membrane</keyword>
<dbReference type="OrthoDB" id="9788907at2"/>
<dbReference type="InterPro" id="IPR003370">
    <property type="entry name" value="Chromate_transpt"/>
</dbReference>
<dbReference type="InterPro" id="IPR052518">
    <property type="entry name" value="CHR_Transporter"/>
</dbReference>
<dbReference type="AlphaFoldDB" id="F0SY62"/>
<evidence type="ECO:0000256" key="3">
    <source>
        <dbReference type="ARBA" id="ARBA00022475"/>
    </source>
</evidence>
<dbReference type="Proteomes" id="UP000007488">
    <property type="component" value="Chromosome"/>
</dbReference>
<accession>F0SY62</accession>
<dbReference type="HOGENOM" id="CLU_018106_1_2_9"/>
<evidence type="ECO:0000256" key="7">
    <source>
        <dbReference type="SAM" id="Phobius"/>
    </source>
</evidence>
<keyword evidence="9" id="KW-1185">Reference proteome</keyword>
<protein>
    <submittedName>
        <fullName evidence="8">Chromate transporter</fullName>
    </submittedName>
</protein>
<evidence type="ECO:0000256" key="1">
    <source>
        <dbReference type="ARBA" id="ARBA00004651"/>
    </source>
</evidence>
<name>F0SY62_SYNGF</name>
<dbReference type="EMBL" id="CP002547">
    <property type="protein sequence ID" value="ADY54812.1"/>
    <property type="molecule type" value="Genomic_DNA"/>
</dbReference>
<reference evidence="8 9" key="1">
    <citation type="journal article" date="2011" name="Stand. Genomic Sci.">
        <title>Complete genome sequence of Syntrophobotulus glycolicus type strain (FlGlyR).</title>
        <authorList>
            <person name="Han C."/>
            <person name="Mwirichia R."/>
            <person name="Chertkov O."/>
            <person name="Held B."/>
            <person name="Lapidus A."/>
            <person name="Nolan M."/>
            <person name="Lucas S."/>
            <person name="Hammon N."/>
            <person name="Deshpande S."/>
            <person name="Cheng J.F."/>
            <person name="Tapia R."/>
            <person name="Goodwin L."/>
            <person name="Pitluck S."/>
            <person name="Huntemann M."/>
            <person name="Liolios K."/>
            <person name="Ivanova N."/>
            <person name="Pagani I."/>
            <person name="Mavromatis K."/>
            <person name="Ovchinikova G."/>
            <person name="Pati A."/>
            <person name="Chen A."/>
            <person name="Palaniappan K."/>
            <person name="Land M."/>
            <person name="Hauser L."/>
            <person name="Brambilla E.M."/>
            <person name="Rohde M."/>
            <person name="Spring S."/>
            <person name="Sikorski J."/>
            <person name="Goker M."/>
            <person name="Woyke T."/>
            <person name="Bristow J."/>
            <person name="Eisen J.A."/>
            <person name="Markowitz V."/>
            <person name="Hugenholtz P."/>
            <person name="Kyrpides N.C."/>
            <person name="Klenk H.P."/>
            <person name="Detter J.C."/>
        </authorList>
    </citation>
    <scope>NUCLEOTIDE SEQUENCE [LARGE SCALE GENOMIC DNA]</scope>
    <source>
        <strain evidence="9">DSM 8271 / FlGlyR</strain>
    </source>
</reference>
<reference evidence="9" key="2">
    <citation type="submission" date="2011-02" db="EMBL/GenBank/DDBJ databases">
        <title>The complete genome of Syntrophobotulus glycolicus DSM 8271.</title>
        <authorList>
            <person name="Lucas S."/>
            <person name="Copeland A."/>
            <person name="Lapidus A."/>
            <person name="Bruce D."/>
            <person name="Goodwin L."/>
            <person name="Pitluck S."/>
            <person name="Kyrpides N."/>
            <person name="Mavromatis K."/>
            <person name="Pagani I."/>
            <person name="Ivanova N."/>
            <person name="Mikhailova N."/>
            <person name="Chertkov O."/>
            <person name="Held B."/>
            <person name="Detter J.C."/>
            <person name="Tapia R."/>
            <person name="Han C."/>
            <person name="Land M."/>
            <person name="Hauser L."/>
            <person name="Markowitz V."/>
            <person name="Cheng J.-F."/>
            <person name="Hugenholtz P."/>
            <person name="Woyke T."/>
            <person name="Wu D."/>
            <person name="Spring S."/>
            <person name="Schroeder M."/>
            <person name="Brambilla E."/>
            <person name="Klenk H.-P."/>
            <person name="Eisen J.A."/>
        </authorList>
    </citation>
    <scope>NUCLEOTIDE SEQUENCE [LARGE SCALE GENOMIC DNA]</scope>
    <source>
        <strain evidence="9">DSM 8271 / FlGlyR</strain>
    </source>
</reference>
<gene>
    <name evidence="8" type="ordered locus">Sgly_0446</name>
</gene>
<feature type="transmembrane region" description="Helical" evidence="7">
    <location>
        <begin position="143"/>
        <end position="176"/>
    </location>
</feature>
<feature type="transmembrane region" description="Helical" evidence="7">
    <location>
        <begin position="114"/>
        <end position="131"/>
    </location>
</feature>
<keyword evidence="4 7" id="KW-0812">Transmembrane</keyword>
<comment type="similarity">
    <text evidence="2">Belongs to the chromate ion transporter (CHR) (TC 2.A.51) family.</text>
</comment>
<evidence type="ECO:0000256" key="4">
    <source>
        <dbReference type="ARBA" id="ARBA00022692"/>
    </source>
</evidence>
<comment type="subcellular location">
    <subcellularLocation>
        <location evidence="1">Cell membrane</location>
        <topology evidence="1">Multi-pass membrane protein</topology>
    </subcellularLocation>
</comment>
<dbReference type="RefSeq" id="WP_013623683.1">
    <property type="nucleotide sequence ID" value="NC_015172.1"/>
</dbReference>